<dbReference type="STRING" id="1798396.A2973_01375"/>
<gene>
    <name evidence="1" type="ORF">A2973_01375</name>
</gene>
<comment type="caution">
    <text evidence="1">The sequence shown here is derived from an EMBL/GenBank/DDBJ whole genome shotgun (WGS) entry which is preliminary data.</text>
</comment>
<dbReference type="Proteomes" id="UP000176409">
    <property type="component" value="Unassembled WGS sequence"/>
</dbReference>
<proteinExistence type="predicted"/>
<reference evidence="1 2" key="1">
    <citation type="journal article" date="2016" name="Nat. Commun.">
        <title>Thousands of microbial genomes shed light on interconnected biogeochemical processes in an aquifer system.</title>
        <authorList>
            <person name="Anantharaman K."/>
            <person name="Brown C.T."/>
            <person name="Hug L.A."/>
            <person name="Sharon I."/>
            <person name="Castelle C.J."/>
            <person name="Probst A.J."/>
            <person name="Thomas B.C."/>
            <person name="Singh A."/>
            <person name="Wilkins M.J."/>
            <person name="Karaoz U."/>
            <person name="Brodie E.L."/>
            <person name="Williams K.H."/>
            <person name="Hubbard S.S."/>
            <person name="Banfield J.F."/>
        </authorList>
    </citation>
    <scope>NUCLEOTIDE SEQUENCE [LARGE SCALE GENOMIC DNA]</scope>
</reference>
<dbReference type="AlphaFoldDB" id="A0A1F6AW74"/>
<name>A0A1F6AW74_9BACT</name>
<evidence type="ECO:0000313" key="1">
    <source>
        <dbReference type="EMBL" id="OGG28936.1"/>
    </source>
</evidence>
<evidence type="ECO:0000313" key="2">
    <source>
        <dbReference type="Proteomes" id="UP000176409"/>
    </source>
</evidence>
<sequence>MKGFVVGLLLFFLLGFGGFFVYQKFFSKPATPTTSFQTTATTKVGVLQKATSASSDYSHILLSEGKSVGVAGPSVNLDSYVGKKVEIIGQYSGTTLYVDTVKLSP</sequence>
<dbReference type="EMBL" id="MFJZ01000063">
    <property type="protein sequence ID" value="OGG28936.1"/>
    <property type="molecule type" value="Genomic_DNA"/>
</dbReference>
<accession>A0A1F6AW74</accession>
<protein>
    <submittedName>
        <fullName evidence="1">Uncharacterized protein</fullName>
    </submittedName>
</protein>
<organism evidence="1 2">
    <name type="scientific">Candidatus Gottesmanbacteria bacterium RIFCSPLOWO2_01_FULL_49_10</name>
    <dbReference type="NCBI Taxonomy" id="1798396"/>
    <lineage>
        <taxon>Bacteria</taxon>
        <taxon>Candidatus Gottesmaniibacteriota</taxon>
    </lineage>
</organism>